<feature type="signal peptide" evidence="2">
    <location>
        <begin position="1"/>
        <end position="15"/>
    </location>
</feature>
<organism evidence="3 4">
    <name type="scientific">Lacimonas salitolerans</name>
    <dbReference type="NCBI Taxonomy" id="1323750"/>
    <lineage>
        <taxon>Bacteria</taxon>
        <taxon>Pseudomonadati</taxon>
        <taxon>Pseudomonadota</taxon>
        <taxon>Alphaproteobacteria</taxon>
        <taxon>Rhodobacterales</taxon>
        <taxon>Paracoccaceae</taxon>
        <taxon>Lacimonas</taxon>
    </lineage>
</organism>
<name>A0ABW4EDF4_9RHOB</name>
<reference evidence="4" key="1">
    <citation type="journal article" date="2019" name="Int. J. Syst. Evol. Microbiol.">
        <title>The Global Catalogue of Microorganisms (GCM) 10K type strain sequencing project: providing services to taxonomists for standard genome sequencing and annotation.</title>
        <authorList>
            <consortium name="The Broad Institute Genomics Platform"/>
            <consortium name="The Broad Institute Genome Sequencing Center for Infectious Disease"/>
            <person name="Wu L."/>
            <person name="Ma J."/>
        </authorList>
    </citation>
    <scope>NUCLEOTIDE SEQUENCE [LARGE SCALE GENOMIC DNA]</scope>
    <source>
        <strain evidence="4">CGMCC 1.12477</strain>
    </source>
</reference>
<evidence type="ECO:0000256" key="2">
    <source>
        <dbReference type="SAM" id="SignalP"/>
    </source>
</evidence>
<evidence type="ECO:0000256" key="1">
    <source>
        <dbReference type="SAM" id="MobiDB-lite"/>
    </source>
</evidence>
<proteinExistence type="predicted"/>
<dbReference type="RefSeq" id="WP_379914585.1">
    <property type="nucleotide sequence ID" value="NZ_JBHUDD010000050.1"/>
</dbReference>
<accession>A0ABW4EDF4</accession>
<comment type="caution">
    <text evidence="3">The sequence shown here is derived from an EMBL/GenBank/DDBJ whole genome shotgun (WGS) entry which is preliminary data.</text>
</comment>
<dbReference type="EMBL" id="JBHUDD010000050">
    <property type="protein sequence ID" value="MFD1509385.1"/>
    <property type="molecule type" value="Genomic_DNA"/>
</dbReference>
<sequence length="224" mass="24742">MLCLLLVAAAPLASADAKSPVDPTQKGGLMWNRSGLPAVFPLQVKTPPGQDYFLTLIDVKTGDPALAAYIKGGKFFKVLVPPGVFRLRFATGNVWQGEDDLFGPGRKTQHFELRDPLTFEIRGIGIKAGHVVSLLGRQPGELAEMTRKDQLICQSLRLRISPSIHSAFDRRQTQAVDHGPRHDLSKSAHAAGRDRGAFVGPRYLEDHDLRFTNPRYDLQSRYCG</sequence>
<evidence type="ECO:0008006" key="5">
    <source>
        <dbReference type="Google" id="ProtNLM"/>
    </source>
</evidence>
<gene>
    <name evidence="3" type="ORF">ACFTOW_08230</name>
</gene>
<feature type="chain" id="PRO_5045693846" description="DUF2846 domain-containing protein" evidence="2">
    <location>
        <begin position="16"/>
        <end position="224"/>
    </location>
</feature>
<dbReference type="Proteomes" id="UP001597186">
    <property type="component" value="Unassembled WGS sequence"/>
</dbReference>
<evidence type="ECO:0000313" key="4">
    <source>
        <dbReference type="Proteomes" id="UP001597186"/>
    </source>
</evidence>
<feature type="region of interest" description="Disordered" evidence="1">
    <location>
        <begin position="170"/>
        <end position="191"/>
    </location>
</feature>
<protein>
    <recommendedName>
        <fullName evidence="5">DUF2846 domain-containing protein</fullName>
    </recommendedName>
</protein>
<keyword evidence="2" id="KW-0732">Signal</keyword>
<keyword evidence="4" id="KW-1185">Reference proteome</keyword>
<evidence type="ECO:0000313" key="3">
    <source>
        <dbReference type="EMBL" id="MFD1509385.1"/>
    </source>
</evidence>